<evidence type="ECO:0000313" key="1">
    <source>
        <dbReference type="EMBL" id="KIJ24653.1"/>
    </source>
</evidence>
<accession>A0A0C9T6S7</accession>
<dbReference type="HOGENOM" id="CLU_900701_0_0_1"/>
<name>A0A0C9T6S7_SPHS4</name>
<evidence type="ECO:0000313" key="2">
    <source>
        <dbReference type="Proteomes" id="UP000054279"/>
    </source>
</evidence>
<organism evidence="1 2">
    <name type="scientific">Sphaerobolus stellatus (strain SS14)</name>
    <dbReference type="NCBI Taxonomy" id="990650"/>
    <lineage>
        <taxon>Eukaryota</taxon>
        <taxon>Fungi</taxon>
        <taxon>Dikarya</taxon>
        <taxon>Basidiomycota</taxon>
        <taxon>Agaricomycotina</taxon>
        <taxon>Agaricomycetes</taxon>
        <taxon>Phallomycetidae</taxon>
        <taxon>Geastrales</taxon>
        <taxon>Sphaerobolaceae</taxon>
        <taxon>Sphaerobolus</taxon>
    </lineage>
</organism>
<protein>
    <submittedName>
        <fullName evidence="1">Unplaced genomic scaffold SPHSTscaffold_393, whole genome shotgun sequence</fullName>
    </submittedName>
</protein>
<proteinExistence type="predicted"/>
<reference evidence="1 2" key="1">
    <citation type="submission" date="2014-06" db="EMBL/GenBank/DDBJ databases">
        <title>Evolutionary Origins and Diversification of the Mycorrhizal Mutualists.</title>
        <authorList>
            <consortium name="DOE Joint Genome Institute"/>
            <consortium name="Mycorrhizal Genomics Consortium"/>
            <person name="Kohler A."/>
            <person name="Kuo A."/>
            <person name="Nagy L.G."/>
            <person name="Floudas D."/>
            <person name="Copeland A."/>
            <person name="Barry K.W."/>
            <person name="Cichocki N."/>
            <person name="Veneault-Fourrey C."/>
            <person name="LaButti K."/>
            <person name="Lindquist E.A."/>
            <person name="Lipzen A."/>
            <person name="Lundell T."/>
            <person name="Morin E."/>
            <person name="Murat C."/>
            <person name="Riley R."/>
            <person name="Ohm R."/>
            <person name="Sun H."/>
            <person name="Tunlid A."/>
            <person name="Henrissat B."/>
            <person name="Grigoriev I.V."/>
            <person name="Hibbett D.S."/>
            <person name="Martin F."/>
        </authorList>
    </citation>
    <scope>NUCLEOTIDE SEQUENCE [LARGE SCALE GENOMIC DNA]</scope>
    <source>
        <strain evidence="1 2">SS14</strain>
    </source>
</reference>
<sequence length="309" mass="35561">MSSFTFILELTVSSSKNLNPEIPSEHLDQQFCKYGPRVSHYVDHNCYESHGVNNYADEIVKKAITLFLEQYSLERWDLIGFNHPMLAEKYLMVFRTGPVEGDYRLGRSIPASFYISKMLLDKLAESEHIDRLRLINLLGCHPWTRSTQGLQLEHLVAWMFSAKPSAMMLKAVPIKKFIRVFTLPECVETFIERPLKESLEGLNRVASGKAVLWKPHKGYASIDFVLLTKATFTRIQVTRGRTHADEPGGFEKTREDLFTNGSKRKFTTFRHIWMSHDGTNVKALARLGKPNVRNTDFFKKLSHTHVLLT</sequence>
<gene>
    <name evidence="1" type="ORF">M422DRAFT_274509</name>
</gene>
<dbReference type="Proteomes" id="UP000054279">
    <property type="component" value="Unassembled WGS sequence"/>
</dbReference>
<keyword evidence="2" id="KW-1185">Reference proteome</keyword>
<dbReference type="EMBL" id="KN837468">
    <property type="protein sequence ID" value="KIJ24653.1"/>
    <property type="molecule type" value="Genomic_DNA"/>
</dbReference>
<dbReference type="AlphaFoldDB" id="A0A0C9T6S7"/>